<evidence type="ECO:0000256" key="1">
    <source>
        <dbReference type="ARBA" id="ARBA00004496"/>
    </source>
</evidence>
<dbReference type="GO" id="GO:0002949">
    <property type="term" value="P:tRNA threonylcarbamoyladenosine modification"/>
    <property type="evidence" value="ECO:0007669"/>
    <property type="project" value="InterPro"/>
</dbReference>
<comment type="subcellular location">
    <subcellularLocation>
        <location evidence="1">Cytoplasm</location>
    </subcellularLocation>
</comment>
<dbReference type="PANTHER" id="PTHR33540:SF2">
    <property type="entry name" value="TRNA THREONYLCARBAMOYLADENOSINE BIOSYNTHESIS PROTEIN TSAE"/>
    <property type="match status" value="1"/>
</dbReference>
<dbReference type="PANTHER" id="PTHR33540">
    <property type="entry name" value="TRNA THREONYLCARBAMOYLADENOSINE BIOSYNTHESIS PROTEIN TSAE"/>
    <property type="match status" value="1"/>
</dbReference>
<proteinExistence type="inferred from homology"/>
<evidence type="ECO:0000256" key="5">
    <source>
        <dbReference type="ARBA" id="ARBA00022694"/>
    </source>
</evidence>
<dbReference type="Proteomes" id="UP000316199">
    <property type="component" value="Unassembled WGS sequence"/>
</dbReference>
<dbReference type="GO" id="GO:0016740">
    <property type="term" value="F:transferase activity"/>
    <property type="evidence" value="ECO:0007669"/>
    <property type="project" value="UniProtKB-KW"/>
</dbReference>
<reference evidence="11 12" key="1">
    <citation type="submission" date="2019-02" db="EMBL/GenBank/DDBJ databases">
        <title>Prokaryotic population dynamics and viral predation in marine succession experiment using metagenomics: the confinement effect.</title>
        <authorList>
            <person name="Haro-Moreno J.M."/>
            <person name="Rodriguez-Valera F."/>
            <person name="Lopez-Perez M."/>
        </authorList>
    </citation>
    <scope>NUCLEOTIDE SEQUENCE [LARGE SCALE GENOMIC DNA]</scope>
    <source>
        <strain evidence="11">MED-G157</strain>
    </source>
</reference>
<evidence type="ECO:0000256" key="8">
    <source>
        <dbReference type="ARBA" id="ARBA00022840"/>
    </source>
</evidence>
<dbReference type="GO" id="GO:0046872">
    <property type="term" value="F:metal ion binding"/>
    <property type="evidence" value="ECO:0007669"/>
    <property type="project" value="UniProtKB-KW"/>
</dbReference>
<gene>
    <name evidence="11" type="primary">tsaE</name>
    <name evidence="11" type="ORF">EVA68_03350</name>
</gene>
<evidence type="ECO:0000256" key="4">
    <source>
        <dbReference type="ARBA" id="ARBA00022490"/>
    </source>
</evidence>
<dbReference type="InterPro" id="IPR003442">
    <property type="entry name" value="T6A_TsaE"/>
</dbReference>
<organism evidence="11 12">
    <name type="scientific">OM182 bacterium</name>
    <dbReference type="NCBI Taxonomy" id="2510334"/>
    <lineage>
        <taxon>Bacteria</taxon>
        <taxon>Pseudomonadati</taxon>
        <taxon>Pseudomonadota</taxon>
        <taxon>Gammaproteobacteria</taxon>
        <taxon>OMG group</taxon>
        <taxon>OM182 clade</taxon>
    </lineage>
</organism>
<evidence type="ECO:0000256" key="2">
    <source>
        <dbReference type="ARBA" id="ARBA00007599"/>
    </source>
</evidence>
<keyword evidence="5" id="KW-0819">tRNA processing</keyword>
<comment type="caution">
    <text evidence="11">The sequence shown here is derived from an EMBL/GenBank/DDBJ whole genome shotgun (WGS) entry which is preliminary data.</text>
</comment>
<comment type="similarity">
    <text evidence="2">Belongs to the TsaE family.</text>
</comment>
<dbReference type="EMBL" id="SHAG01000008">
    <property type="protein sequence ID" value="RZO76737.1"/>
    <property type="molecule type" value="Genomic_DNA"/>
</dbReference>
<evidence type="ECO:0000313" key="12">
    <source>
        <dbReference type="Proteomes" id="UP000316199"/>
    </source>
</evidence>
<dbReference type="GO" id="GO:0005524">
    <property type="term" value="F:ATP binding"/>
    <property type="evidence" value="ECO:0007669"/>
    <property type="project" value="UniProtKB-KW"/>
</dbReference>
<dbReference type="AlphaFoldDB" id="A0A520S2N8"/>
<dbReference type="NCBIfam" id="TIGR00150">
    <property type="entry name" value="T6A_YjeE"/>
    <property type="match status" value="1"/>
</dbReference>
<dbReference type="Gene3D" id="3.40.50.300">
    <property type="entry name" value="P-loop containing nucleotide triphosphate hydrolases"/>
    <property type="match status" value="1"/>
</dbReference>
<sequence>MEHEVQLKNEGDTIRFGASLGEFLLGGGRVYIKGNLGAGKTTLCRGILRKFGFFGAVKSPTFTLVEPYELETGTIYHFDLYRLADPDELEYIGMDEYFEVCNLCLVEWPERADGKLPGADLEIELILKNRSRDIILRPITCKGKTICENTMNSWLVSENISGREVFREDESI</sequence>
<dbReference type="SUPFAM" id="SSF52540">
    <property type="entry name" value="P-loop containing nucleoside triphosphate hydrolases"/>
    <property type="match status" value="1"/>
</dbReference>
<keyword evidence="6" id="KW-0479">Metal-binding</keyword>
<evidence type="ECO:0000256" key="7">
    <source>
        <dbReference type="ARBA" id="ARBA00022741"/>
    </source>
</evidence>
<protein>
    <recommendedName>
        <fullName evidence="3">tRNA threonylcarbamoyladenosine biosynthesis protein TsaE</fullName>
    </recommendedName>
    <alternativeName>
        <fullName evidence="10">t(6)A37 threonylcarbamoyladenosine biosynthesis protein TsaE</fullName>
    </alternativeName>
</protein>
<evidence type="ECO:0000313" key="11">
    <source>
        <dbReference type="EMBL" id="RZO76737.1"/>
    </source>
</evidence>
<accession>A0A520S2N8</accession>
<keyword evidence="11" id="KW-0808">Transferase</keyword>
<evidence type="ECO:0000256" key="3">
    <source>
        <dbReference type="ARBA" id="ARBA00019010"/>
    </source>
</evidence>
<dbReference type="InterPro" id="IPR027417">
    <property type="entry name" value="P-loop_NTPase"/>
</dbReference>
<keyword evidence="8" id="KW-0067">ATP-binding</keyword>
<evidence type="ECO:0000256" key="10">
    <source>
        <dbReference type="ARBA" id="ARBA00032441"/>
    </source>
</evidence>
<evidence type="ECO:0000256" key="6">
    <source>
        <dbReference type="ARBA" id="ARBA00022723"/>
    </source>
</evidence>
<keyword evidence="9" id="KW-0460">Magnesium</keyword>
<dbReference type="Pfam" id="PF02367">
    <property type="entry name" value="TsaE"/>
    <property type="match status" value="1"/>
</dbReference>
<keyword evidence="7" id="KW-0547">Nucleotide-binding</keyword>
<evidence type="ECO:0000256" key="9">
    <source>
        <dbReference type="ARBA" id="ARBA00022842"/>
    </source>
</evidence>
<keyword evidence="4" id="KW-0963">Cytoplasm</keyword>
<name>A0A520S2N8_9GAMM</name>
<dbReference type="GO" id="GO:0005737">
    <property type="term" value="C:cytoplasm"/>
    <property type="evidence" value="ECO:0007669"/>
    <property type="project" value="UniProtKB-SubCell"/>
</dbReference>